<keyword evidence="2" id="KW-1134">Transmembrane beta strand</keyword>
<dbReference type="KEGG" id="pcor:KS4_02020"/>
<keyword evidence="3 9" id="KW-0812">Transmembrane</keyword>
<evidence type="ECO:0000256" key="2">
    <source>
        <dbReference type="ARBA" id="ARBA00022452"/>
    </source>
</evidence>
<keyword evidence="7" id="KW-0998">Cell outer membrane</keyword>
<dbReference type="GO" id="GO:0071709">
    <property type="term" value="P:membrane assembly"/>
    <property type="evidence" value="ECO:0007669"/>
    <property type="project" value="InterPro"/>
</dbReference>
<evidence type="ECO:0000256" key="9">
    <source>
        <dbReference type="SAM" id="Phobius"/>
    </source>
</evidence>
<accession>A0A517YPM2</accession>
<keyword evidence="9" id="KW-1133">Transmembrane helix</keyword>
<evidence type="ECO:0000256" key="3">
    <source>
        <dbReference type="ARBA" id="ARBA00022692"/>
    </source>
</evidence>
<evidence type="ECO:0000256" key="1">
    <source>
        <dbReference type="ARBA" id="ARBA00004370"/>
    </source>
</evidence>
<reference evidence="11 12" key="1">
    <citation type="submission" date="2019-02" db="EMBL/GenBank/DDBJ databases">
        <title>Deep-cultivation of Planctomycetes and their phenomic and genomic characterization uncovers novel biology.</title>
        <authorList>
            <person name="Wiegand S."/>
            <person name="Jogler M."/>
            <person name="Boedeker C."/>
            <person name="Pinto D."/>
            <person name="Vollmers J."/>
            <person name="Rivas-Marin E."/>
            <person name="Kohn T."/>
            <person name="Peeters S.H."/>
            <person name="Heuer A."/>
            <person name="Rast P."/>
            <person name="Oberbeckmann S."/>
            <person name="Bunk B."/>
            <person name="Jeske O."/>
            <person name="Meyerdierks A."/>
            <person name="Storesund J.E."/>
            <person name="Kallscheuer N."/>
            <person name="Luecker S."/>
            <person name="Lage O.M."/>
            <person name="Pohl T."/>
            <person name="Merkel B.J."/>
            <person name="Hornburger P."/>
            <person name="Mueller R.-W."/>
            <person name="Bruemmer F."/>
            <person name="Labrenz M."/>
            <person name="Spormann A.M."/>
            <person name="Op den Camp H."/>
            <person name="Overmann J."/>
            <person name="Amann R."/>
            <person name="Jetten M.S.M."/>
            <person name="Mascher T."/>
            <person name="Medema M.H."/>
            <person name="Devos D.P."/>
            <person name="Kaster A.-K."/>
            <person name="Ovreas L."/>
            <person name="Rohde M."/>
            <person name="Galperin M.Y."/>
            <person name="Jogler C."/>
        </authorList>
    </citation>
    <scope>NUCLEOTIDE SEQUENCE [LARGE SCALE GENOMIC DNA]</scope>
    <source>
        <strain evidence="11 12">KS4</strain>
    </source>
</reference>
<dbReference type="NCBIfam" id="TIGR03303">
    <property type="entry name" value="OM_YaeT"/>
    <property type="match status" value="1"/>
</dbReference>
<dbReference type="InterPro" id="IPR023707">
    <property type="entry name" value="OM_assembly_BamA"/>
</dbReference>
<sequence length="813" mass="90529">MSGFREQDATEFAISLYCAENKSLKASRLFVLVVVLLLAPLAVLVIGGGVLHAQGIEMEHRPIAEIDVNGLRLVPKQLILNSIRSAPGEPYSGELVDEDIKRIVHLGRFSNVVAEVSLTDRGAVRLVFNVVEEPLLADVQVVGNKAIGDAELLMLVGLMPGDPADQFLIDRGQQQIMKAYEDKGFFVAHVEVDDEQLEDSGILIFKVREGPHVRIRGFKFEGNTVYPDRLVSTKIKSKAYFPIFRKGELNRSQLEIDAKEIQQFYKNGGYLDAEVGRRIDLSPNEQDAVVVFVIKEGRQYLVKNIEVQGVTLFVKRQVMSSIDLVSGEVYTERRRENSQKWLEELFGKLGYLNTRVDVEALFNDDTPDVDVLVNVYEGKPTKVGKVIVTGNDTTQSRVILRQLRGMDPGKPFDRGGVELTQKRLEGSPLFSEGVVSILGDVDDEYRDVLVEVKEGETGSFGFGAGISSNNGVLGQVNLTQRNFDITDIPDSMGEFLSGRAFRGAGQYFSLNLQPGNETSEYSVDFREPYFFETDYFFNINGRFFTREREDWNEQRLGGTIGIGQRFGDVWSGQVTARAEQVQITDISAGSPVDVFDVEGENFIDTLGFTLSRSTTDSYIFPSRGSSFNLTFDQFGTFGGDFNFTRVRARFSTYFTLDEDFLGRKSVLSFRTDIGNIFGGEDIAPTFERFYAGGFRSFRGFRFRGVGPRGRRRAVDGGGMTNDPVGGNFIWLVSAQYQVPVWDKFLSAVVFTDQGTVQQTAGIDQWRASVGAGIRFSVPFLSQAPFAVDFGIPLLKQDGDETQLVAFDIAIPLQ</sequence>
<dbReference type="Pfam" id="PF07244">
    <property type="entry name" value="POTRA"/>
    <property type="match status" value="5"/>
</dbReference>
<comment type="subcellular location">
    <subcellularLocation>
        <location evidence="1">Membrane</location>
    </subcellularLocation>
</comment>
<evidence type="ECO:0000256" key="8">
    <source>
        <dbReference type="NCBIfam" id="TIGR03303"/>
    </source>
</evidence>
<dbReference type="Proteomes" id="UP000317369">
    <property type="component" value="Chromosome"/>
</dbReference>
<dbReference type="Gene3D" id="2.40.160.50">
    <property type="entry name" value="membrane protein fhac: a member of the omp85/tpsb transporter family"/>
    <property type="match status" value="1"/>
</dbReference>
<dbReference type="PROSITE" id="PS51779">
    <property type="entry name" value="POTRA"/>
    <property type="match status" value="3"/>
</dbReference>
<evidence type="ECO:0000313" key="12">
    <source>
        <dbReference type="Proteomes" id="UP000317369"/>
    </source>
</evidence>
<proteinExistence type="predicted"/>
<feature type="domain" description="POTRA" evidence="10">
    <location>
        <begin position="61"/>
        <end position="133"/>
    </location>
</feature>
<dbReference type="Gene3D" id="3.10.20.310">
    <property type="entry name" value="membrane protein fhac"/>
    <property type="match status" value="5"/>
</dbReference>
<name>A0A517YPM2_9BACT</name>
<keyword evidence="4" id="KW-0732">Signal</keyword>
<dbReference type="InterPro" id="IPR039910">
    <property type="entry name" value="D15-like"/>
</dbReference>
<organism evidence="11 12">
    <name type="scientific">Poriferisphaera corsica</name>
    <dbReference type="NCBI Taxonomy" id="2528020"/>
    <lineage>
        <taxon>Bacteria</taxon>
        <taxon>Pseudomonadati</taxon>
        <taxon>Planctomycetota</taxon>
        <taxon>Phycisphaerae</taxon>
        <taxon>Phycisphaerales</taxon>
        <taxon>Phycisphaeraceae</taxon>
        <taxon>Poriferisphaera</taxon>
    </lineage>
</organism>
<dbReference type="PANTHER" id="PTHR12815">
    <property type="entry name" value="SORTING AND ASSEMBLY MACHINERY SAMM50 PROTEIN FAMILY MEMBER"/>
    <property type="match status" value="1"/>
</dbReference>
<dbReference type="InterPro" id="IPR010827">
    <property type="entry name" value="BamA/TamA_POTRA"/>
</dbReference>
<feature type="domain" description="POTRA" evidence="10">
    <location>
        <begin position="213"/>
        <end position="297"/>
    </location>
</feature>
<gene>
    <name evidence="11" type="primary">bamA</name>
    <name evidence="11" type="ORF">KS4_02020</name>
</gene>
<dbReference type="EMBL" id="CP036425">
    <property type="protein sequence ID" value="QDU32173.1"/>
    <property type="molecule type" value="Genomic_DNA"/>
</dbReference>
<evidence type="ECO:0000313" key="11">
    <source>
        <dbReference type="EMBL" id="QDU32173.1"/>
    </source>
</evidence>
<keyword evidence="5" id="KW-0677">Repeat</keyword>
<dbReference type="PIRSF" id="PIRSF006076">
    <property type="entry name" value="OM_assembly_OMP85"/>
    <property type="match status" value="1"/>
</dbReference>
<keyword evidence="6 9" id="KW-0472">Membrane</keyword>
<evidence type="ECO:0000256" key="6">
    <source>
        <dbReference type="ARBA" id="ARBA00023136"/>
    </source>
</evidence>
<protein>
    <recommendedName>
        <fullName evidence="8">Outer membrane protein assembly factor BamA</fullName>
    </recommendedName>
</protein>
<evidence type="ECO:0000256" key="5">
    <source>
        <dbReference type="ARBA" id="ARBA00022737"/>
    </source>
</evidence>
<dbReference type="OrthoDB" id="231360at2"/>
<dbReference type="Pfam" id="PF01103">
    <property type="entry name" value="Omp85"/>
    <property type="match status" value="1"/>
</dbReference>
<dbReference type="GO" id="GO:0009279">
    <property type="term" value="C:cell outer membrane"/>
    <property type="evidence" value="ECO:0007669"/>
    <property type="project" value="UniProtKB-UniRule"/>
</dbReference>
<dbReference type="RefSeq" id="WP_145073304.1">
    <property type="nucleotide sequence ID" value="NZ_CP036425.1"/>
</dbReference>
<dbReference type="InterPro" id="IPR000184">
    <property type="entry name" value="Bac_surfAg_D15"/>
</dbReference>
<dbReference type="AlphaFoldDB" id="A0A517YPM2"/>
<evidence type="ECO:0000256" key="4">
    <source>
        <dbReference type="ARBA" id="ARBA00022729"/>
    </source>
</evidence>
<evidence type="ECO:0000259" key="10">
    <source>
        <dbReference type="PROSITE" id="PS51779"/>
    </source>
</evidence>
<dbReference type="InterPro" id="IPR034746">
    <property type="entry name" value="POTRA"/>
</dbReference>
<evidence type="ECO:0000256" key="7">
    <source>
        <dbReference type="ARBA" id="ARBA00023237"/>
    </source>
</evidence>
<feature type="domain" description="POTRA" evidence="10">
    <location>
        <begin position="134"/>
        <end position="210"/>
    </location>
</feature>
<dbReference type="PANTHER" id="PTHR12815:SF47">
    <property type="entry name" value="TRANSLOCATION AND ASSEMBLY MODULE SUBUNIT TAMA"/>
    <property type="match status" value="1"/>
</dbReference>
<keyword evidence="12" id="KW-1185">Reference proteome</keyword>
<feature type="transmembrane region" description="Helical" evidence="9">
    <location>
        <begin position="29"/>
        <end position="51"/>
    </location>
</feature>